<reference evidence="2" key="2">
    <citation type="journal article" date="2004" name="Parasitol. Res.">
        <title>Characterization of development-related genes for the cestode Bothriocephalus acheilognathi.</title>
        <authorList>
            <person name="Luo H.L."/>
            <person name="Nie P."/>
            <person name="Chang M.X."/>
            <person name="Song Y."/>
            <person name="Yao W.J."/>
        </authorList>
    </citation>
    <scope>NUCLEOTIDE SEQUENCE</scope>
</reference>
<sequence>MLLWTSCLLALFCLASAQISELDVQIPDGHDSNFNVTSSVVLEFKIGTNNIPRCPKEGEICVEIPVEYKIKFGPNTAAKVTQKLTLTGPGGATPATKVFDLVTSGGTPETSITLITNGGKTHLPTTDIVVPWVPKTVELTETSQSPIVIALAAGSSPNANQYWPTTTQSAGKVTIEIPAAKTTAVTAEAGTLKVNFKPVPCSAVFVQMGVLCMGMLWMHVL</sequence>
<evidence type="ECO:0000256" key="1">
    <source>
        <dbReference type="SAM" id="SignalP"/>
    </source>
</evidence>
<name>Q5VKI6_SCHAC</name>
<reference evidence="2" key="1">
    <citation type="submission" date="2003-08" db="EMBL/GenBank/DDBJ databases">
        <authorList>
            <person name="Luo H."/>
            <person name="Nie P."/>
            <person name="Chang M."/>
        </authorList>
    </citation>
    <scope>NUCLEOTIDE SEQUENCE</scope>
</reference>
<feature type="chain" id="PRO_5004263147" evidence="1">
    <location>
        <begin position="18"/>
        <end position="221"/>
    </location>
</feature>
<protein>
    <submittedName>
        <fullName evidence="2">Threonine rich-like protein</fullName>
    </submittedName>
</protein>
<dbReference type="AlphaFoldDB" id="Q5VKI6"/>
<dbReference type="EMBL" id="AY362876">
    <property type="protein sequence ID" value="AAR27785.1"/>
    <property type="molecule type" value="mRNA"/>
</dbReference>
<proteinExistence type="evidence at transcript level"/>
<feature type="signal peptide" evidence="1">
    <location>
        <begin position="1"/>
        <end position="17"/>
    </location>
</feature>
<evidence type="ECO:0000313" key="2">
    <source>
        <dbReference type="EMBL" id="AAR27785.1"/>
    </source>
</evidence>
<organism evidence="2">
    <name type="scientific">Schyzocotyle acheilognathi</name>
    <name type="common">Asian fish tapeworm</name>
    <name type="synonym">Bothriocephalus acheilognathi</name>
    <dbReference type="NCBI Taxonomy" id="135513"/>
    <lineage>
        <taxon>Eukaryota</taxon>
        <taxon>Metazoa</taxon>
        <taxon>Spiralia</taxon>
        <taxon>Lophotrochozoa</taxon>
        <taxon>Platyhelminthes</taxon>
        <taxon>Cestoda</taxon>
        <taxon>Eucestoda</taxon>
        <taxon>Bothriocephalidea</taxon>
        <taxon>Bothriocephalidae</taxon>
        <taxon>Schyzocotyle</taxon>
    </lineage>
</organism>
<accession>Q5VKI6</accession>
<keyword evidence="1" id="KW-0732">Signal</keyword>